<accession>A0A1Q9BY50</accession>
<evidence type="ECO:0000313" key="3">
    <source>
        <dbReference type="Proteomes" id="UP000186817"/>
    </source>
</evidence>
<feature type="compositionally biased region" description="Low complexity" evidence="1">
    <location>
        <begin position="1029"/>
        <end position="1043"/>
    </location>
</feature>
<evidence type="ECO:0000256" key="1">
    <source>
        <dbReference type="SAM" id="MobiDB-lite"/>
    </source>
</evidence>
<organism evidence="2 3">
    <name type="scientific">Symbiodinium microadriaticum</name>
    <name type="common">Dinoflagellate</name>
    <name type="synonym">Zooxanthella microadriatica</name>
    <dbReference type="NCBI Taxonomy" id="2951"/>
    <lineage>
        <taxon>Eukaryota</taxon>
        <taxon>Sar</taxon>
        <taxon>Alveolata</taxon>
        <taxon>Dinophyceae</taxon>
        <taxon>Suessiales</taxon>
        <taxon>Symbiodiniaceae</taxon>
        <taxon>Symbiodinium</taxon>
    </lineage>
</organism>
<gene>
    <name evidence="2" type="ORF">AK812_SmicGene44574</name>
</gene>
<feature type="compositionally biased region" description="Pro residues" evidence="1">
    <location>
        <begin position="992"/>
        <end position="1005"/>
    </location>
</feature>
<name>A0A1Q9BY50_SYMMI</name>
<dbReference type="OrthoDB" id="421251at2759"/>
<feature type="region of interest" description="Disordered" evidence="1">
    <location>
        <begin position="1516"/>
        <end position="1583"/>
    </location>
</feature>
<proteinExistence type="predicted"/>
<feature type="compositionally biased region" description="Basic and acidic residues" evidence="1">
    <location>
        <begin position="1555"/>
        <end position="1576"/>
    </location>
</feature>
<sequence>MVVCCWLGTHGKTQLWGNSNSGRYSTDWNGCSAQCMTDAEEALFRNDPWVSEVAEDQILGAVLLKASSMYHALALLDEGQRRQYQFWEAVFGTDCLHGSLYFFSVQAVVLFKKPVDMPVTDRRKLKTFFSRVDLFSPDDLVKQLREESGGAPLPDWVDSKSHVVMRLPAAHSFLVAREHWTSVCLPDPSPEHLFSVGVRQRSRMMGWSHIPDLADQFVVPEQVANFEQPQMSGNVAEEIADTIRKMASRLNPNRAEDAALLDSAYRAAYMMQRMRDELHASDMHRRVAQSRGRVCTPRLPFQASFIIQCLLLGSHLRDVSNLKKVLLTAVNVALPKIFAEAVVETIRSDPYGLGLRVPSPSKITRARLSADVALMLHRRDVNRTADESGGCVRYVMVDSSVQGHYDFELVRITSIKHSDCKEMFLHAMELHNLWSPYLQNKNDELLQETASKEAELHAVMFACIDTHLSPAVVVGHSRLYHKFHATAHCFFLETGSAVALEKFGDSIFAFTTDQGTEAGLHKVPPVLIRKALPFVAYEAAPADDHDFAPPLQNQADLEAKLDFGNSVGIAGMLHIIHNSTNDLGRSMVTFDATVKQLSHISKLLCRRDSKQRLLETCFSDRVGRHLQSDIKSFRAKLDPSRWGSFAHCVTELLEIEATLRYGWNLNSYGDQRANAPEDDGGHGVDLAIVNSALTSPDFWATLRMMRCLANVINSCLTWVETCPCHHHLERSEFPKRVVEAWRTCPLGGCKAPELAAGEFRTLLGDLHNVNAAELLSTLPRDISPESRAAILQEFERGRAHLVFVLNLRLAHWRDAPYCVFGCAHLSPEVSKRFLRRCLDMSAGFPLVARLQQPPLRDEAEQYLDGADIKQLPNLLHFLGTLRYCPIAERAVEGDHAQIHKKISLAHNHGPPYVSLSRRMPCLKEGAAELLVKLASYYDHVHSPARCLNALGLQAHQSTTLIENYRDPMHTKIIYHADPRTMYKREQSWTDLAPPPPPDDAVPPLPDRSAGSAPSGSSGPAPPASGSGGPPAASGSPAAQASSDPPRRVRGKQEALSCAASPEEAAMVLRLEQGNELRAAPDELLKKYALQSISSLLEEGGSACDSVFSMPFSDEALSSLRWVAQSHLEEDPPAVWDWKSFSLSNHVFLRVVRKAVGSIVVPKSTGLRRTDWAVSFLKVNSFKRTGADSFCVNVNSSPISLHSLDAEAATTPVVLSLEALPLASLLRLRRWQHTEQLSYSITLPADAGFCVKAVDAGLRNALLESLLQSGAYVVPSSDPLHSEKSSLLQKLESVEFASRDGEGWLLTKKGHAHIEISTVLQSHERVFAAREVPFEDMEVIELLLSLRDKGWEHKALPSRKALPNESFLPGTSDKVWYYLSSQTSLCKDYLLCLLTAEQMENPVPVPHLEAAAVYAEILGKPVRKQANRRRAAALLFMESEDIWVDERALVSVPERKKRAKTNRALTGPAAAALKDAEDAADFEAEEPAEDIQAEPAAGIGDILEDLAMDVEAAGAAAEGDLEAGQDEQAAGDDGGSGTGSSASSSSSSSSSSNNESSHDGESSESSDGREDGGERVPKARATGFSRRMDIAISYGKCRITPTKTGYQMTCCHPKHDDGSAKCTKTRSKNIDGEEMTLRMLKYWAQLGKRSPSKQDHQRRCWKAVLSARRDNSLPSMAELDANPVSSFR</sequence>
<evidence type="ECO:0000313" key="2">
    <source>
        <dbReference type="EMBL" id="OLP75603.1"/>
    </source>
</evidence>
<comment type="caution">
    <text evidence="2">The sequence shown here is derived from an EMBL/GenBank/DDBJ whole genome shotgun (WGS) entry which is preliminary data.</text>
</comment>
<feature type="region of interest" description="Disordered" evidence="1">
    <location>
        <begin position="985"/>
        <end position="1057"/>
    </location>
</feature>
<protein>
    <submittedName>
        <fullName evidence="2">Uncharacterized protein</fullName>
    </submittedName>
</protein>
<reference evidence="2 3" key="1">
    <citation type="submission" date="2016-02" db="EMBL/GenBank/DDBJ databases">
        <title>Genome analysis of coral dinoflagellate symbionts highlights evolutionary adaptations to a symbiotic lifestyle.</title>
        <authorList>
            <person name="Aranda M."/>
            <person name="Li Y."/>
            <person name="Liew Y.J."/>
            <person name="Baumgarten S."/>
            <person name="Simakov O."/>
            <person name="Wilson M."/>
            <person name="Piel J."/>
            <person name="Ashoor H."/>
            <person name="Bougouffa S."/>
            <person name="Bajic V.B."/>
            <person name="Ryu T."/>
            <person name="Ravasi T."/>
            <person name="Bayer T."/>
            <person name="Micklem G."/>
            <person name="Kim H."/>
            <person name="Bhak J."/>
            <person name="Lajeunesse T.C."/>
            <person name="Voolstra C.R."/>
        </authorList>
    </citation>
    <scope>NUCLEOTIDE SEQUENCE [LARGE SCALE GENOMIC DNA]</scope>
    <source>
        <strain evidence="2 3">CCMP2467</strain>
    </source>
</reference>
<feature type="compositionally biased region" description="Low complexity" evidence="1">
    <location>
        <begin position="1006"/>
        <end position="1018"/>
    </location>
</feature>
<dbReference type="Proteomes" id="UP000186817">
    <property type="component" value="Unassembled WGS sequence"/>
</dbReference>
<dbReference type="EMBL" id="LSRX01002381">
    <property type="protein sequence ID" value="OLP75603.1"/>
    <property type="molecule type" value="Genomic_DNA"/>
</dbReference>
<feature type="compositionally biased region" description="Low complexity" evidence="1">
    <location>
        <begin position="1538"/>
        <end position="1554"/>
    </location>
</feature>
<keyword evidence="3" id="KW-1185">Reference proteome</keyword>